<protein>
    <submittedName>
        <fullName evidence="1">Uncharacterized protein</fullName>
    </submittedName>
</protein>
<dbReference type="STRING" id="2138.SMSRO_v1c15070"/>
<proteinExistence type="predicted"/>
<dbReference type="AlphaFoldDB" id="A0A2P6FE43"/>
<evidence type="ECO:0000313" key="2">
    <source>
        <dbReference type="Proteomes" id="UP000031565"/>
    </source>
</evidence>
<dbReference type="Proteomes" id="UP000031565">
    <property type="component" value="Unassembled WGS sequence"/>
</dbReference>
<sequence length="46" mass="4812">MGTLLSLLGLIGIISNGAGTTVNATTNLIAETVILDNPAEFIEEYF</sequence>
<reference evidence="1 2" key="1">
    <citation type="journal article" date="2015" name="MBio">
        <title>Genome sequence of the Drosophila melanogaster male-killing Spiroplasma strain MSRO endosymbiont.</title>
        <authorList>
            <person name="Paredes J.C."/>
            <person name="Herren J.K."/>
            <person name="Schupfer F."/>
            <person name="Marin R."/>
            <person name="Claverol S."/>
            <person name="Kuo C.H."/>
            <person name="Lemaitre B."/>
            <person name="Beven L."/>
        </authorList>
    </citation>
    <scope>NUCLEOTIDE SEQUENCE [LARGE SCALE GENOMIC DNA]</scope>
    <source>
        <strain evidence="1 2">MSRO</strain>
    </source>
</reference>
<keyword evidence="2" id="KW-1185">Reference proteome</keyword>
<evidence type="ECO:0000313" key="1">
    <source>
        <dbReference type="EMBL" id="PQM31730.1"/>
    </source>
</evidence>
<comment type="caution">
    <text evidence="1">The sequence shown here is derived from an EMBL/GenBank/DDBJ whole genome shotgun (WGS) entry which is preliminary data.</text>
</comment>
<dbReference type="RefSeq" id="WP_227991164.1">
    <property type="nucleotide sequence ID" value="NZ_CM020866.1"/>
</dbReference>
<name>A0A2P6FE43_9MOLU</name>
<dbReference type="EMBL" id="JTLV02000001">
    <property type="protein sequence ID" value="PQM31730.1"/>
    <property type="molecule type" value="Genomic_DNA"/>
</dbReference>
<accession>A0A2P6FE43</accession>
<gene>
    <name evidence="1" type="ORF">SMSRO_SF015810</name>
</gene>
<organism evidence="1 2">
    <name type="scientific">Spiroplasma poulsonii</name>
    <dbReference type="NCBI Taxonomy" id="2138"/>
    <lineage>
        <taxon>Bacteria</taxon>
        <taxon>Bacillati</taxon>
        <taxon>Mycoplasmatota</taxon>
        <taxon>Mollicutes</taxon>
        <taxon>Entomoplasmatales</taxon>
        <taxon>Spiroplasmataceae</taxon>
        <taxon>Spiroplasma</taxon>
    </lineage>
</organism>